<feature type="compositionally biased region" description="Low complexity" evidence="5">
    <location>
        <begin position="878"/>
        <end position="888"/>
    </location>
</feature>
<evidence type="ECO:0000256" key="4">
    <source>
        <dbReference type="ARBA" id="ARBA00023136"/>
    </source>
</evidence>
<proteinExistence type="predicted"/>
<dbReference type="InterPro" id="IPR002645">
    <property type="entry name" value="STAS_dom"/>
</dbReference>
<dbReference type="PROSITE" id="PS50801">
    <property type="entry name" value="STAS"/>
    <property type="match status" value="1"/>
</dbReference>
<gene>
    <name evidence="8" type="ORF">B0T20DRAFT_378055</name>
</gene>
<evidence type="ECO:0000256" key="6">
    <source>
        <dbReference type="SAM" id="Phobius"/>
    </source>
</evidence>
<feature type="transmembrane region" description="Helical" evidence="6">
    <location>
        <begin position="463"/>
        <end position="482"/>
    </location>
</feature>
<evidence type="ECO:0000259" key="7">
    <source>
        <dbReference type="PROSITE" id="PS50801"/>
    </source>
</evidence>
<reference evidence="8" key="1">
    <citation type="journal article" date="2023" name="Mol. Phylogenet. Evol.">
        <title>Genome-scale phylogeny and comparative genomics of the fungal order Sordariales.</title>
        <authorList>
            <person name="Hensen N."/>
            <person name="Bonometti L."/>
            <person name="Westerberg I."/>
            <person name="Brannstrom I.O."/>
            <person name="Guillou S."/>
            <person name="Cros-Aarteil S."/>
            <person name="Calhoun S."/>
            <person name="Haridas S."/>
            <person name="Kuo A."/>
            <person name="Mondo S."/>
            <person name="Pangilinan J."/>
            <person name="Riley R."/>
            <person name="LaButti K."/>
            <person name="Andreopoulos B."/>
            <person name="Lipzen A."/>
            <person name="Chen C."/>
            <person name="Yan M."/>
            <person name="Daum C."/>
            <person name="Ng V."/>
            <person name="Clum A."/>
            <person name="Steindorff A."/>
            <person name="Ohm R.A."/>
            <person name="Martin F."/>
            <person name="Silar P."/>
            <person name="Natvig D.O."/>
            <person name="Lalanne C."/>
            <person name="Gautier V."/>
            <person name="Ament-Velasquez S.L."/>
            <person name="Kruys A."/>
            <person name="Hutchinson M.I."/>
            <person name="Powell A.J."/>
            <person name="Barry K."/>
            <person name="Miller A.N."/>
            <person name="Grigoriev I.V."/>
            <person name="Debuchy R."/>
            <person name="Gladieux P."/>
            <person name="Hiltunen Thoren M."/>
            <person name="Johannesson H."/>
        </authorList>
    </citation>
    <scope>NUCLEOTIDE SEQUENCE</scope>
    <source>
        <strain evidence="8">FGSC 1904</strain>
    </source>
</reference>
<organism evidence="8 9">
    <name type="scientific">Sordaria brevicollis</name>
    <dbReference type="NCBI Taxonomy" id="83679"/>
    <lineage>
        <taxon>Eukaryota</taxon>
        <taxon>Fungi</taxon>
        <taxon>Dikarya</taxon>
        <taxon>Ascomycota</taxon>
        <taxon>Pezizomycotina</taxon>
        <taxon>Sordariomycetes</taxon>
        <taxon>Sordariomycetidae</taxon>
        <taxon>Sordariales</taxon>
        <taxon>Sordariaceae</taxon>
        <taxon>Sordaria</taxon>
    </lineage>
</organism>
<dbReference type="PROSITE" id="PS01130">
    <property type="entry name" value="SLC26A"/>
    <property type="match status" value="1"/>
</dbReference>
<dbReference type="FunFam" id="3.30.750.24:FF:000024">
    <property type="entry name" value="Sulfate permease 2"/>
    <property type="match status" value="1"/>
</dbReference>
<feature type="transmembrane region" description="Helical" evidence="6">
    <location>
        <begin position="141"/>
        <end position="159"/>
    </location>
</feature>
<evidence type="ECO:0000313" key="8">
    <source>
        <dbReference type="EMBL" id="KAK3397949.1"/>
    </source>
</evidence>
<feature type="transmembrane region" description="Helical" evidence="6">
    <location>
        <begin position="165"/>
        <end position="185"/>
    </location>
</feature>
<dbReference type="GO" id="GO:0016020">
    <property type="term" value="C:membrane"/>
    <property type="evidence" value="ECO:0007669"/>
    <property type="project" value="UniProtKB-SubCell"/>
</dbReference>
<feature type="transmembrane region" description="Helical" evidence="6">
    <location>
        <begin position="377"/>
        <end position="396"/>
    </location>
</feature>
<comment type="subcellular location">
    <subcellularLocation>
        <location evidence="1">Membrane</location>
        <topology evidence="1">Multi-pass membrane protein</topology>
    </subcellularLocation>
</comment>
<feature type="transmembrane region" description="Helical" evidence="6">
    <location>
        <begin position="488"/>
        <end position="506"/>
    </location>
</feature>
<evidence type="ECO:0000256" key="3">
    <source>
        <dbReference type="ARBA" id="ARBA00022989"/>
    </source>
</evidence>
<evidence type="ECO:0000313" key="9">
    <source>
        <dbReference type="Proteomes" id="UP001281003"/>
    </source>
</evidence>
<keyword evidence="4 6" id="KW-0472">Membrane</keyword>
<feature type="transmembrane region" description="Helical" evidence="6">
    <location>
        <begin position="281"/>
        <end position="304"/>
    </location>
</feature>
<feature type="domain" description="STAS" evidence="7">
    <location>
        <begin position="577"/>
        <end position="714"/>
    </location>
</feature>
<feature type="transmembrane region" description="Helical" evidence="6">
    <location>
        <begin position="251"/>
        <end position="272"/>
    </location>
</feature>
<dbReference type="AlphaFoldDB" id="A0AAE0PDP8"/>
<dbReference type="CDD" id="cd07042">
    <property type="entry name" value="STAS_SulP_like_sulfate_transporter"/>
    <property type="match status" value="1"/>
</dbReference>
<dbReference type="Pfam" id="PF01740">
    <property type="entry name" value="STAS"/>
    <property type="match status" value="1"/>
</dbReference>
<accession>A0AAE0PDP8</accession>
<dbReference type="InterPro" id="IPR011547">
    <property type="entry name" value="SLC26A/SulP_dom"/>
</dbReference>
<keyword evidence="2 6" id="KW-0812">Transmembrane</keyword>
<dbReference type="InterPro" id="IPR018045">
    <property type="entry name" value="S04_transporter_CS"/>
</dbReference>
<feature type="transmembrane region" description="Helical" evidence="6">
    <location>
        <begin position="86"/>
        <end position="106"/>
    </location>
</feature>
<feature type="transmembrane region" description="Helical" evidence="6">
    <location>
        <begin position="408"/>
        <end position="427"/>
    </location>
</feature>
<comment type="caution">
    <text evidence="8">The sequence shown here is derived from an EMBL/GenBank/DDBJ whole genome shotgun (WGS) entry which is preliminary data.</text>
</comment>
<sequence>MSTAWGKAGRFTAKALGIKLQDKDPYDEVTRGESIMSNHTTSSFVEEPPRTVEFLRELVPSGKQLGDYVISLFPFLSWIGHYNLQWLVGDLVAGITIGAIVIPQGMAYAQLANLEPQFGLYSSFMGVLIYWFFATSKDITIGPVAVLSSLTGGIVANVMEDLPDVPGHVIASALSILAGAIVLFIGLIRCGWIVDIISLTALSAFMTGSALNIAVGQIPTMMGIKGFSTRDPAYLVFIHTLQGLPRTKLDAAMGLTALFMLYGIRSLCNWVARRWPQHARVAFFLSTLRTVFVILLYTMISWLANKDLPRGTSKFKILFDVPRGFKNAAVPVLNQELASKLAGSLPATVIVLLIEHIAIAKSFGRINNYTIDPSQEMVAIGVTNMLGPFLGGYAATGSFSRTAVKSKAGVRTPFAGVITAIVVLLAIYALPAVFYYIPNASLAAVIIHAVGDLITPPNTIYQFWLVSPLEVLIFFVGVFVTIFSTIENGIYCTVCLSFAVLLFRILKAQGRFLGRVKVHSVLGDHVIGDDPRKPVKDEGYGTFVGSSSLDAPYRSIFLPITHADGSNPEIELDNPYPGIFIYRFSEGFNYPNASHTLEYMVKYIYDNTRRTTLSHFDRPGDRPWNDPGPSRRKLKKAAQEGADTNAIGVNLNLPTLKAVILDFSSVNNIDITSVQQLIDVRNQLDRYASPDVVDWHVACISNRWTKRALVSAGFGYPSALPDGQIRRWKSIFSVAEIGGEQSAAEAAEQEVNEKEFGPTLSARSRAQQQQRRNSMDIESGSNTDDTDVGVLKATSSGSERVSPSAAVEARSRFAGRTVAVHGINRPLFHVDLTSALQSAIANVEARAEFTASPSSIKGVEPVATPTPMSLRSEENLEGQSGSGSSTSGADTPRRSTLPPYELVDPRKEDSSSASPKP</sequence>
<evidence type="ECO:0000256" key="5">
    <source>
        <dbReference type="SAM" id="MobiDB-lite"/>
    </source>
</evidence>
<dbReference type="GO" id="GO:0008271">
    <property type="term" value="F:secondary active sulfate transmembrane transporter activity"/>
    <property type="evidence" value="ECO:0007669"/>
    <property type="project" value="InterPro"/>
</dbReference>
<feature type="compositionally biased region" description="Low complexity" evidence="5">
    <location>
        <begin position="761"/>
        <end position="772"/>
    </location>
</feature>
<feature type="region of interest" description="Disordered" evidence="5">
    <location>
        <begin position="849"/>
        <end position="917"/>
    </location>
</feature>
<feature type="transmembrane region" description="Helical" evidence="6">
    <location>
        <begin position="118"/>
        <end position="134"/>
    </location>
</feature>
<dbReference type="Pfam" id="PF00916">
    <property type="entry name" value="Sulfate_transp"/>
    <property type="match status" value="1"/>
</dbReference>
<dbReference type="PANTHER" id="PTHR11814">
    <property type="entry name" value="SULFATE TRANSPORTER"/>
    <property type="match status" value="1"/>
</dbReference>
<keyword evidence="9" id="KW-1185">Reference proteome</keyword>
<dbReference type="Proteomes" id="UP001281003">
    <property type="component" value="Unassembled WGS sequence"/>
</dbReference>
<dbReference type="InterPro" id="IPR036513">
    <property type="entry name" value="STAS_dom_sf"/>
</dbReference>
<dbReference type="EMBL" id="JAUTDP010000007">
    <property type="protein sequence ID" value="KAK3397949.1"/>
    <property type="molecule type" value="Genomic_DNA"/>
</dbReference>
<evidence type="ECO:0000256" key="2">
    <source>
        <dbReference type="ARBA" id="ARBA00022692"/>
    </source>
</evidence>
<reference evidence="8" key="2">
    <citation type="submission" date="2023-07" db="EMBL/GenBank/DDBJ databases">
        <authorList>
            <consortium name="Lawrence Berkeley National Laboratory"/>
            <person name="Haridas S."/>
            <person name="Hensen N."/>
            <person name="Bonometti L."/>
            <person name="Westerberg I."/>
            <person name="Brannstrom I.O."/>
            <person name="Guillou S."/>
            <person name="Cros-Aarteil S."/>
            <person name="Calhoun S."/>
            <person name="Kuo A."/>
            <person name="Mondo S."/>
            <person name="Pangilinan J."/>
            <person name="Riley R."/>
            <person name="LaButti K."/>
            <person name="Andreopoulos B."/>
            <person name="Lipzen A."/>
            <person name="Chen C."/>
            <person name="Yanf M."/>
            <person name="Daum C."/>
            <person name="Ng V."/>
            <person name="Clum A."/>
            <person name="Steindorff A."/>
            <person name="Ohm R."/>
            <person name="Martin F."/>
            <person name="Silar P."/>
            <person name="Natvig D."/>
            <person name="Lalanne C."/>
            <person name="Gautier V."/>
            <person name="Ament-velasquez S.L."/>
            <person name="Kruys A."/>
            <person name="Hutchinson M.I."/>
            <person name="Powell A.J."/>
            <person name="Barry K."/>
            <person name="Miller A.N."/>
            <person name="Grigoriev I.V."/>
            <person name="Debuchy R."/>
            <person name="Gladieux P."/>
            <person name="Thoren M.H."/>
            <person name="Johannesson H."/>
        </authorList>
    </citation>
    <scope>NUCLEOTIDE SEQUENCE</scope>
    <source>
        <strain evidence="8">FGSC 1904</strain>
    </source>
</reference>
<name>A0AAE0PDP8_SORBR</name>
<feature type="transmembrane region" description="Helical" evidence="6">
    <location>
        <begin position="192"/>
        <end position="215"/>
    </location>
</feature>
<evidence type="ECO:0000256" key="1">
    <source>
        <dbReference type="ARBA" id="ARBA00004141"/>
    </source>
</evidence>
<dbReference type="InterPro" id="IPR001902">
    <property type="entry name" value="SLC26A/SulP_fam"/>
</dbReference>
<protein>
    <submittedName>
        <fullName evidence="8">Sulfate transporter family-domain-containing protein</fullName>
    </submittedName>
</protein>
<keyword evidence="3 6" id="KW-1133">Transmembrane helix</keyword>
<dbReference type="Gene3D" id="3.30.750.24">
    <property type="entry name" value="STAS domain"/>
    <property type="match status" value="1"/>
</dbReference>
<feature type="region of interest" description="Disordered" evidence="5">
    <location>
        <begin position="744"/>
        <end position="804"/>
    </location>
</feature>
<dbReference type="NCBIfam" id="TIGR00815">
    <property type="entry name" value="sulP"/>
    <property type="match status" value="1"/>
</dbReference>